<evidence type="ECO:0000256" key="1">
    <source>
        <dbReference type="SAM" id="MobiDB-lite"/>
    </source>
</evidence>
<accession>A0ABR4YIB0</accession>
<evidence type="ECO:0000313" key="3">
    <source>
        <dbReference type="Proteomes" id="UP000030889"/>
    </source>
</evidence>
<name>A0ABR4YIB0_9BACT</name>
<proteinExistence type="predicted"/>
<dbReference type="EMBL" id="JRGF01000036">
    <property type="protein sequence ID" value="KHE39708.1"/>
    <property type="molecule type" value="Genomic_DNA"/>
</dbReference>
<feature type="region of interest" description="Disordered" evidence="1">
    <location>
        <begin position="117"/>
        <end position="146"/>
    </location>
</feature>
<sequence length="146" mass="16586">MKMDARKNFVDFVNEELRRIEPGKPIPYLSFQAIEPDQMALVGLQQQDRQINIAHIKGAPKQSLSIIDIVGCQQQGLNPLDPVDVESFRRQTLGSPQKLKQLLGLLNCAPESLQLKTSHDSTRQTQEQNQRHVPRQESAKHKKVTI</sequence>
<organism evidence="2 3">
    <name type="scientific">Alistipes inops</name>
    <dbReference type="NCBI Taxonomy" id="1501391"/>
    <lineage>
        <taxon>Bacteria</taxon>
        <taxon>Pseudomonadati</taxon>
        <taxon>Bacteroidota</taxon>
        <taxon>Bacteroidia</taxon>
        <taxon>Bacteroidales</taxon>
        <taxon>Rikenellaceae</taxon>
        <taxon>Alistipes</taxon>
    </lineage>
</organism>
<evidence type="ECO:0000313" key="2">
    <source>
        <dbReference type="EMBL" id="KHE39708.1"/>
    </source>
</evidence>
<keyword evidence="3" id="KW-1185">Reference proteome</keyword>
<comment type="caution">
    <text evidence="2">The sequence shown here is derived from an EMBL/GenBank/DDBJ whole genome shotgun (WGS) entry which is preliminary data.</text>
</comment>
<protein>
    <submittedName>
        <fullName evidence="2">Uncharacterized protein</fullName>
    </submittedName>
</protein>
<dbReference type="RefSeq" id="WP_035474595.1">
    <property type="nucleotide sequence ID" value="NZ_JRGF01000036.1"/>
</dbReference>
<dbReference type="Proteomes" id="UP000030889">
    <property type="component" value="Unassembled WGS sequence"/>
</dbReference>
<gene>
    <name evidence="2" type="ORF">LG35_10290</name>
</gene>
<reference evidence="2 3" key="1">
    <citation type="submission" date="2014-09" db="EMBL/GenBank/DDBJ databases">
        <title>Alistipes sp. 627, sp. nov., a novel member of the family Rikenellaceae isolated from human faeces.</title>
        <authorList>
            <person name="Shkoporov A.N."/>
            <person name="Chaplin A.V."/>
            <person name="Motuzova O.V."/>
            <person name="Kafarskaia L.I."/>
            <person name="Khokhlova E.V."/>
            <person name="Efimov B.A."/>
        </authorList>
    </citation>
    <scope>NUCLEOTIDE SEQUENCE [LARGE SCALE GENOMIC DNA]</scope>
    <source>
        <strain evidence="2 3">627</strain>
    </source>
</reference>